<evidence type="ECO:0000313" key="21">
    <source>
        <dbReference type="EMBL" id="GLK89683.1"/>
    </source>
</evidence>
<dbReference type="Gene3D" id="3.30.980.40">
    <property type="match status" value="1"/>
</dbReference>
<dbReference type="InterPro" id="IPR036390">
    <property type="entry name" value="WH_DNA-bd_sf"/>
</dbReference>
<dbReference type="Pfam" id="PF09397">
    <property type="entry name" value="FtsK_gamma"/>
    <property type="match status" value="1"/>
</dbReference>
<sequence length="777" mass="85010">MIALGALCLYLWMALLTYDQNDPGWTHTSNVVQVQNAAGRAGAWFADILFMALGYFAYLFPGLLVIKTVQVFRNRHEPWQWNGWLFSWRLIGLVFLVLSGASLAYIHFHSGGTMPASAGGALGESLGQLAVAALNVQGSTLLFIALFLFGLTVFSDLSWFKVMDITGKITLDLFELINSLINNWWSSRVERKQLVAQLREVDDRVSEVAAPVVHDRREQAKVKERIIERDDALSKHMTERESRPAPIITPPAAPKAAEPSKRVQKEKQVSLFVDSAVEGTLPPISILDPAEKKQKKFSPESLEAMSRLLEIKLKEFGVEVIVESVHPGPVITRFEIQPAAGIKVSRISGLARDLARSLAVMSVRVVEVIPGKTTVGIEIPNEDRQIVRFSEVLSSPEYDDAKSPVTLALGHDIGGRPVITDLARMPHLLVAGTTGSGKSVGVNAMILSILFKSGPEDARLIMIDPKMLELSIYEGIPHLLCPVVTDMKEAANALRWSVAEMERRYKLMSKLGVRNLAGFNRKVKDAEEAGEPIADPLYKRESIHDEAPLLHTLPTIVVVVDEFADMMMIVGKKVEELIARIAQKARAAGIHLILATQRPSVDVITGLIKANIPTRMAFQVSSKIDSRTILDQGGAEQLLGHGDMLYLPPGTGLPIRVHGAFVSDEEVHRVVEAWKLRGAPDYIDDILNGVEEAGSGFDGGSGGGEGGEGSEEDPLYDEAVRFVTESRRASISAVQRKLKIGYNRAARMVEAMEMAGVVTAMNTNGSRDVVAPAPIRD</sequence>
<feature type="region of interest" description="Disordered" evidence="18">
    <location>
        <begin position="694"/>
        <end position="713"/>
    </location>
</feature>
<keyword evidence="10 17" id="KW-0067">ATP-binding</keyword>
<dbReference type="InterPro" id="IPR002543">
    <property type="entry name" value="FtsK_dom"/>
</dbReference>
<dbReference type="InterPro" id="IPR036388">
    <property type="entry name" value="WH-like_DNA-bd_sf"/>
</dbReference>
<dbReference type="InterPro" id="IPR018541">
    <property type="entry name" value="Ftsk_gamma"/>
</dbReference>
<dbReference type="InterPro" id="IPR027417">
    <property type="entry name" value="P-loop_NTPase"/>
</dbReference>
<feature type="domain" description="FtsK" evidence="20">
    <location>
        <begin position="415"/>
        <end position="627"/>
    </location>
</feature>
<evidence type="ECO:0000256" key="11">
    <source>
        <dbReference type="ARBA" id="ARBA00022989"/>
    </source>
</evidence>
<evidence type="ECO:0000256" key="2">
    <source>
        <dbReference type="ARBA" id="ARBA00006474"/>
    </source>
</evidence>
<dbReference type="FunFam" id="1.10.10.10:FF:000268">
    <property type="entry name" value="DNA translocase FtsK"/>
    <property type="match status" value="1"/>
</dbReference>
<keyword evidence="8 17" id="KW-0547">Nucleotide-binding</keyword>
<evidence type="ECO:0000256" key="3">
    <source>
        <dbReference type="ARBA" id="ARBA00020887"/>
    </source>
</evidence>
<accession>A0A9W6NG51</accession>
<dbReference type="SUPFAM" id="SSF46785">
    <property type="entry name" value="Winged helix' DNA-binding domain"/>
    <property type="match status" value="1"/>
</dbReference>
<feature type="transmembrane region" description="Helical" evidence="19">
    <location>
        <begin position="128"/>
        <end position="154"/>
    </location>
</feature>
<keyword evidence="22" id="KW-1185">Reference proteome</keyword>
<feature type="transmembrane region" description="Helical" evidence="19">
    <location>
        <begin position="43"/>
        <end position="66"/>
    </location>
</feature>
<gene>
    <name evidence="21" type="primary">ftsK</name>
    <name evidence="21" type="ORF">GCM10017655_27450</name>
</gene>
<evidence type="ECO:0000256" key="4">
    <source>
        <dbReference type="ARBA" id="ARBA00022475"/>
    </source>
</evidence>
<evidence type="ECO:0000256" key="10">
    <source>
        <dbReference type="ARBA" id="ARBA00022840"/>
    </source>
</evidence>
<evidence type="ECO:0000259" key="20">
    <source>
        <dbReference type="PROSITE" id="PS50901"/>
    </source>
</evidence>
<organism evidence="21 22">
    <name type="scientific">Pseudomonas turukhanskensis</name>
    <dbReference type="NCBI Taxonomy" id="1806536"/>
    <lineage>
        <taxon>Bacteria</taxon>
        <taxon>Pseudomonadati</taxon>
        <taxon>Pseudomonadota</taxon>
        <taxon>Gammaproteobacteria</taxon>
        <taxon>Pseudomonadales</taxon>
        <taxon>Pseudomonadaceae</taxon>
        <taxon>Pseudomonas</taxon>
    </lineage>
</organism>
<keyword evidence="13 19" id="KW-0472">Membrane</keyword>
<feature type="compositionally biased region" description="Basic and acidic residues" evidence="18">
    <location>
        <begin position="233"/>
        <end position="243"/>
    </location>
</feature>
<reference evidence="21" key="2">
    <citation type="submission" date="2023-01" db="EMBL/GenBank/DDBJ databases">
        <authorList>
            <person name="Sun Q."/>
            <person name="Evtushenko L."/>
        </authorList>
    </citation>
    <scope>NUCLEOTIDE SEQUENCE</scope>
    <source>
        <strain evidence="21">VKM B-2935</strain>
    </source>
</reference>
<name>A0A9W6NG51_9PSED</name>
<dbReference type="InterPro" id="IPR025199">
    <property type="entry name" value="FtsK_4TM"/>
</dbReference>
<dbReference type="GO" id="GO:0005886">
    <property type="term" value="C:plasma membrane"/>
    <property type="evidence" value="ECO:0007669"/>
    <property type="project" value="UniProtKB-SubCell"/>
</dbReference>
<evidence type="ECO:0000256" key="12">
    <source>
        <dbReference type="ARBA" id="ARBA00023125"/>
    </source>
</evidence>
<dbReference type="Pfam" id="PF17854">
    <property type="entry name" value="FtsK_alpha"/>
    <property type="match status" value="1"/>
</dbReference>
<dbReference type="Pfam" id="PF13491">
    <property type="entry name" value="FtsK_4TM"/>
    <property type="match status" value="1"/>
</dbReference>
<evidence type="ECO:0000256" key="14">
    <source>
        <dbReference type="ARBA" id="ARBA00023306"/>
    </source>
</evidence>
<feature type="region of interest" description="Disordered" evidence="18">
    <location>
        <begin position="233"/>
        <end position="263"/>
    </location>
</feature>
<keyword evidence="5" id="KW-0997">Cell inner membrane</keyword>
<evidence type="ECO:0000256" key="9">
    <source>
        <dbReference type="ARBA" id="ARBA00022829"/>
    </source>
</evidence>
<proteinExistence type="inferred from homology"/>
<dbReference type="GO" id="GO:0051301">
    <property type="term" value="P:cell division"/>
    <property type="evidence" value="ECO:0007669"/>
    <property type="project" value="UniProtKB-KW"/>
</dbReference>
<dbReference type="AlphaFoldDB" id="A0A9W6NG51"/>
<evidence type="ECO:0000256" key="18">
    <source>
        <dbReference type="SAM" id="MobiDB-lite"/>
    </source>
</evidence>
<evidence type="ECO:0000256" key="5">
    <source>
        <dbReference type="ARBA" id="ARBA00022519"/>
    </source>
</evidence>
<keyword evidence="11 19" id="KW-1133">Transmembrane helix</keyword>
<dbReference type="InterPro" id="IPR050206">
    <property type="entry name" value="FtsK/SpoIIIE/SftA"/>
</dbReference>
<evidence type="ECO:0000313" key="22">
    <source>
        <dbReference type="Proteomes" id="UP001143328"/>
    </source>
</evidence>
<keyword evidence="7 19" id="KW-0812">Transmembrane</keyword>
<dbReference type="PROSITE" id="PS50901">
    <property type="entry name" value="FTSK"/>
    <property type="match status" value="1"/>
</dbReference>
<dbReference type="SMART" id="SM00843">
    <property type="entry name" value="Ftsk_gamma"/>
    <property type="match status" value="1"/>
</dbReference>
<dbReference type="Proteomes" id="UP001143328">
    <property type="component" value="Unassembled WGS sequence"/>
</dbReference>
<dbReference type="Pfam" id="PF01580">
    <property type="entry name" value="FtsK_SpoIIIE"/>
    <property type="match status" value="1"/>
</dbReference>
<dbReference type="PANTHER" id="PTHR22683:SF41">
    <property type="entry name" value="DNA TRANSLOCASE FTSK"/>
    <property type="match status" value="1"/>
</dbReference>
<keyword evidence="6" id="KW-0132">Cell division</keyword>
<evidence type="ECO:0000256" key="19">
    <source>
        <dbReference type="SAM" id="Phobius"/>
    </source>
</evidence>
<protein>
    <recommendedName>
        <fullName evidence="3">DNA translocase FtsK</fullName>
    </recommendedName>
</protein>
<keyword evidence="9" id="KW-0159">Chromosome partition</keyword>
<dbReference type="InterPro" id="IPR041027">
    <property type="entry name" value="FtsK_alpha"/>
</dbReference>
<evidence type="ECO:0000256" key="1">
    <source>
        <dbReference type="ARBA" id="ARBA00004429"/>
    </source>
</evidence>
<evidence type="ECO:0000256" key="8">
    <source>
        <dbReference type="ARBA" id="ARBA00022741"/>
    </source>
</evidence>
<dbReference type="GO" id="GO:0005524">
    <property type="term" value="F:ATP binding"/>
    <property type="evidence" value="ECO:0007669"/>
    <property type="project" value="UniProtKB-UniRule"/>
</dbReference>
<evidence type="ECO:0000256" key="7">
    <source>
        <dbReference type="ARBA" id="ARBA00022692"/>
    </source>
</evidence>
<dbReference type="FunFam" id="3.40.50.300:FF:000209">
    <property type="entry name" value="Cell division protein FtsK"/>
    <property type="match status" value="1"/>
</dbReference>
<comment type="similarity">
    <text evidence="2">Belongs to the FtsK/SpoIIIE/SftA family.</text>
</comment>
<feature type="compositionally biased region" description="Gly residues" evidence="18">
    <location>
        <begin position="696"/>
        <end position="707"/>
    </location>
</feature>
<comment type="caution">
    <text evidence="21">The sequence shown here is derived from an EMBL/GenBank/DDBJ whole genome shotgun (WGS) entry which is preliminary data.</text>
</comment>
<dbReference type="PANTHER" id="PTHR22683">
    <property type="entry name" value="SPORULATION PROTEIN RELATED"/>
    <property type="match status" value="1"/>
</dbReference>
<evidence type="ECO:0000256" key="6">
    <source>
        <dbReference type="ARBA" id="ARBA00022618"/>
    </source>
</evidence>
<evidence type="ECO:0000256" key="15">
    <source>
        <dbReference type="ARBA" id="ARBA00024784"/>
    </source>
</evidence>
<comment type="subunit">
    <text evidence="16">Homohexamer. Forms a ring that surrounds DNA.</text>
</comment>
<dbReference type="GO" id="GO:0003677">
    <property type="term" value="F:DNA binding"/>
    <property type="evidence" value="ECO:0007669"/>
    <property type="project" value="UniProtKB-KW"/>
</dbReference>
<reference evidence="21" key="1">
    <citation type="journal article" date="2014" name="Int. J. Syst. Evol. Microbiol.">
        <title>Complete genome sequence of Corynebacterium casei LMG S-19264T (=DSM 44701T), isolated from a smear-ripened cheese.</title>
        <authorList>
            <consortium name="US DOE Joint Genome Institute (JGI-PGF)"/>
            <person name="Walter F."/>
            <person name="Albersmeier A."/>
            <person name="Kalinowski J."/>
            <person name="Ruckert C."/>
        </authorList>
    </citation>
    <scope>NUCLEOTIDE SEQUENCE</scope>
    <source>
        <strain evidence="21">VKM B-2935</strain>
    </source>
</reference>
<dbReference type="Gene3D" id="3.40.50.300">
    <property type="entry name" value="P-loop containing nucleotide triphosphate hydrolases"/>
    <property type="match status" value="1"/>
</dbReference>
<dbReference type="GO" id="GO:0071236">
    <property type="term" value="P:cellular response to antibiotic"/>
    <property type="evidence" value="ECO:0007669"/>
    <property type="project" value="UniProtKB-ARBA"/>
</dbReference>
<feature type="transmembrane region" description="Helical" evidence="19">
    <location>
        <begin position="86"/>
        <end position="108"/>
    </location>
</feature>
<comment type="subcellular location">
    <subcellularLocation>
        <location evidence="1">Cell inner membrane</location>
        <topology evidence="1">Multi-pass membrane protein</topology>
    </subcellularLocation>
</comment>
<evidence type="ECO:0000256" key="17">
    <source>
        <dbReference type="PROSITE-ProRule" id="PRU00289"/>
    </source>
</evidence>
<keyword evidence="4" id="KW-1003">Cell membrane</keyword>
<dbReference type="SUPFAM" id="SSF52540">
    <property type="entry name" value="P-loop containing nucleoside triphosphate hydrolases"/>
    <property type="match status" value="1"/>
</dbReference>
<feature type="binding site" evidence="17">
    <location>
        <begin position="432"/>
        <end position="439"/>
    </location>
    <ligand>
        <name>ATP</name>
        <dbReference type="ChEBI" id="CHEBI:30616"/>
    </ligand>
</feature>
<dbReference type="EMBL" id="BSFN01000007">
    <property type="protein sequence ID" value="GLK89683.1"/>
    <property type="molecule type" value="Genomic_DNA"/>
</dbReference>
<dbReference type="Gene3D" id="1.10.10.10">
    <property type="entry name" value="Winged helix-like DNA-binding domain superfamily/Winged helix DNA-binding domain"/>
    <property type="match status" value="1"/>
</dbReference>
<dbReference type="CDD" id="cd01127">
    <property type="entry name" value="TrwB_TraG_TraD_VirD4"/>
    <property type="match status" value="1"/>
</dbReference>
<comment type="function">
    <text evidence="15">Essential cell division protein that coordinates cell division and chromosome segregation. The N-terminus is involved in assembly of the cell-division machinery. The C-terminus functions as a DNA motor that moves dsDNA in an ATP-dependent manner towards the dif recombination site, which is located within the replication terminus region. Translocation stops specifically at Xer-dif sites, where FtsK interacts with the Xer recombinase, allowing activation of chromosome unlinking by recombination. FtsK orienting polar sequences (KOPS) guide the direction of DNA translocation. FtsK can remove proteins from DNA as it translocates, but translocation stops specifically at XerCD-dif site, thereby preventing removal of XerC and XerD from dif.</text>
</comment>
<evidence type="ECO:0000256" key="16">
    <source>
        <dbReference type="ARBA" id="ARBA00025923"/>
    </source>
</evidence>
<dbReference type="GO" id="GO:0007059">
    <property type="term" value="P:chromosome segregation"/>
    <property type="evidence" value="ECO:0007669"/>
    <property type="project" value="UniProtKB-KW"/>
</dbReference>
<dbReference type="FunFam" id="3.30.980.40:FF:000001">
    <property type="entry name" value="DNA translocase FtsK"/>
    <property type="match status" value="1"/>
</dbReference>
<keyword evidence="12" id="KW-0238">DNA-binding</keyword>
<evidence type="ECO:0000256" key="13">
    <source>
        <dbReference type="ARBA" id="ARBA00023136"/>
    </source>
</evidence>
<keyword evidence="14" id="KW-0131">Cell cycle</keyword>